<dbReference type="AlphaFoldDB" id="A0AAN9Z0M0"/>
<dbReference type="InterPro" id="IPR036823">
    <property type="entry name" value="Ribosomal_uS7_dom_sf"/>
</dbReference>
<dbReference type="Proteomes" id="UP001378592">
    <property type="component" value="Unassembled WGS sequence"/>
</dbReference>
<dbReference type="InterPro" id="IPR000235">
    <property type="entry name" value="Ribosomal_uS7"/>
</dbReference>
<dbReference type="PANTHER" id="PTHR11205">
    <property type="entry name" value="RIBOSOMAL PROTEIN S7"/>
    <property type="match status" value="1"/>
</dbReference>
<gene>
    <name evidence="6" type="ORF">R5R35_012052</name>
</gene>
<dbReference type="GO" id="GO:0005840">
    <property type="term" value="C:ribosome"/>
    <property type="evidence" value="ECO:0007669"/>
    <property type="project" value="UniProtKB-KW"/>
</dbReference>
<evidence type="ECO:0000313" key="7">
    <source>
        <dbReference type="Proteomes" id="UP001378592"/>
    </source>
</evidence>
<sequence length="234" mass="27178">MTVLGVIRLSVLTVPRNVSLYRRGNEEFLHKTYSSYGPHYVKPHVTTEKRKELIESGEAETLKLIPIKAALNYETCSVFHDELTRKFTNHVMRCGKKALARELIEKTFEKIKRIQLEKYHKTPEDQKESIIKDPVKILHDAISNSKPLLELTPVKRGGVRYQVPVPITENRSLFLAIKWLITSAKDKDRKIHFPEKLAWELLDAAANQGRVVKRKVDLHRQCEANKAFAHYRWS</sequence>
<evidence type="ECO:0000256" key="3">
    <source>
        <dbReference type="ARBA" id="ARBA00023274"/>
    </source>
</evidence>
<dbReference type="InterPro" id="IPR023798">
    <property type="entry name" value="Ribosomal_uS7_dom"/>
</dbReference>
<organism evidence="6 7">
    <name type="scientific">Gryllus longicercus</name>
    <dbReference type="NCBI Taxonomy" id="2509291"/>
    <lineage>
        <taxon>Eukaryota</taxon>
        <taxon>Metazoa</taxon>
        <taxon>Ecdysozoa</taxon>
        <taxon>Arthropoda</taxon>
        <taxon>Hexapoda</taxon>
        <taxon>Insecta</taxon>
        <taxon>Pterygota</taxon>
        <taxon>Neoptera</taxon>
        <taxon>Polyneoptera</taxon>
        <taxon>Orthoptera</taxon>
        <taxon>Ensifera</taxon>
        <taxon>Gryllidea</taxon>
        <taxon>Grylloidea</taxon>
        <taxon>Gryllidae</taxon>
        <taxon>Gryllinae</taxon>
        <taxon>Gryllus</taxon>
    </lineage>
</organism>
<dbReference type="GO" id="GO:0003735">
    <property type="term" value="F:structural constituent of ribosome"/>
    <property type="evidence" value="ECO:0007669"/>
    <property type="project" value="InterPro"/>
</dbReference>
<evidence type="ECO:0000256" key="2">
    <source>
        <dbReference type="ARBA" id="ARBA00022980"/>
    </source>
</evidence>
<dbReference type="CDD" id="cd14870">
    <property type="entry name" value="uS7_Mitochondria_Mammalian"/>
    <property type="match status" value="1"/>
</dbReference>
<evidence type="ECO:0000259" key="5">
    <source>
        <dbReference type="Pfam" id="PF00177"/>
    </source>
</evidence>
<dbReference type="PROSITE" id="PS00052">
    <property type="entry name" value="RIBOSOMAL_S7"/>
    <property type="match status" value="1"/>
</dbReference>
<accession>A0AAN9Z0M0</accession>
<evidence type="ECO:0000256" key="1">
    <source>
        <dbReference type="ARBA" id="ARBA00007151"/>
    </source>
</evidence>
<evidence type="ECO:0000256" key="4">
    <source>
        <dbReference type="RuleBase" id="RU003619"/>
    </source>
</evidence>
<name>A0AAN9Z0M0_9ORTH</name>
<dbReference type="SUPFAM" id="SSF47973">
    <property type="entry name" value="Ribosomal protein S7"/>
    <property type="match status" value="1"/>
</dbReference>
<dbReference type="GO" id="GO:0006412">
    <property type="term" value="P:translation"/>
    <property type="evidence" value="ECO:0007669"/>
    <property type="project" value="InterPro"/>
</dbReference>
<keyword evidence="7" id="KW-1185">Reference proteome</keyword>
<dbReference type="InterPro" id="IPR020606">
    <property type="entry name" value="Ribosomal_uS7_CS"/>
</dbReference>
<comment type="similarity">
    <text evidence="1 4">Belongs to the universal ribosomal protein uS7 family.</text>
</comment>
<dbReference type="Gene3D" id="1.10.455.10">
    <property type="entry name" value="Ribosomal protein S7 domain"/>
    <property type="match status" value="1"/>
</dbReference>
<dbReference type="Pfam" id="PF00177">
    <property type="entry name" value="Ribosomal_S7"/>
    <property type="match status" value="1"/>
</dbReference>
<dbReference type="GO" id="GO:0003723">
    <property type="term" value="F:RNA binding"/>
    <property type="evidence" value="ECO:0007669"/>
    <property type="project" value="InterPro"/>
</dbReference>
<dbReference type="EMBL" id="JAZDUA010000585">
    <property type="protein sequence ID" value="KAK7790794.1"/>
    <property type="molecule type" value="Genomic_DNA"/>
</dbReference>
<dbReference type="GO" id="GO:1990904">
    <property type="term" value="C:ribonucleoprotein complex"/>
    <property type="evidence" value="ECO:0007669"/>
    <property type="project" value="UniProtKB-KW"/>
</dbReference>
<reference evidence="6 7" key="1">
    <citation type="submission" date="2024-03" db="EMBL/GenBank/DDBJ databases">
        <title>The genome assembly and annotation of the cricket Gryllus longicercus Weissman &amp; Gray.</title>
        <authorList>
            <person name="Szrajer S."/>
            <person name="Gray D."/>
            <person name="Ylla G."/>
        </authorList>
    </citation>
    <scope>NUCLEOTIDE SEQUENCE [LARGE SCALE GENOMIC DNA]</scope>
    <source>
        <strain evidence="6">DAG 2021-001</strain>
        <tissue evidence="6">Whole body minus gut</tissue>
    </source>
</reference>
<protein>
    <recommendedName>
        <fullName evidence="5">Small ribosomal subunit protein uS7 domain-containing protein</fullName>
    </recommendedName>
</protein>
<evidence type="ECO:0000313" key="6">
    <source>
        <dbReference type="EMBL" id="KAK7790794.1"/>
    </source>
</evidence>
<keyword evidence="3 4" id="KW-0687">Ribonucleoprotein</keyword>
<feature type="domain" description="Small ribosomal subunit protein uS7" evidence="5">
    <location>
        <begin position="75"/>
        <end position="226"/>
    </location>
</feature>
<proteinExistence type="inferred from homology"/>
<comment type="caution">
    <text evidence="6">The sequence shown here is derived from an EMBL/GenBank/DDBJ whole genome shotgun (WGS) entry which is preliminary data.</text>
</comment>
<keyword evidence="2 4" id="KW-0689">Ribosomal protein</keyword>